<dbReference type="EnsemblPlants" id="MELO3C024921.2.1">
    <property type="protein sequence ID" value="MELO3C024921.2.1"/>
    <property type="gene ID" value="MELO3C024921.2"/>
</dbReference>
<sequence length="106" mass="12194">MMGQISCKIMGEGKVIQIGETKRKCYVLLLCIKKLQLMECRRENRWNQSEVASWPERRVLAPVDSKQYSLFLFDNIFNQLFTLYLDLNVSIFAPAASVLESACIIS</sequence>
<reference evidence="1" key="1">
    <citation type="submission" date="2023-03" db="UniProtKB">
        <authorList>
            <consortium name="EnsemblPlants"/>
        </authorList>
    </citation>
    <scope>IDENTIFICATION</scope>
</reference>
<dbReference type="Gramene" id="MELO3C024921.2.1">
    <property type="protein sequence ID" value="MELO3C024921.2.1"/>
    <property type="gene ID" value="MELO3C024921.2"/>
</dbReference>
<organism evidence="1">
    <name type="scientific">Cucumis melo</name>
    <name type="common">Muskmelon</name>
    <dbReference type="NCBI Taxonomy" id="3656"/>
    <lineage>
        <taxon>Eukaryota</taxon>
        <taxon>Viridiplantae</taxon>
        <taxon>Streptophyta</taxon>
        <taxon>Embryophyta</taxon>
        <taxon>Tracheophyta</taxon>
        <taxon>Spermatophyta</taxon>
        <taxon>Magnoliopsida</taxon>
        <taxon>eudicotyledons</taxon>
        <taxon>Gunneridae</taxon>
        <taxon>Pentapetalae</taxon>
        <taxon>rosids</taxon>
        <taxon>fabids</taxon>
        <taxon>Cucurbitales</taxon>
        <taxon>Cucurbitaceae</taxon>
        <taxon>Benincaseae</taxon>
        <taxon>Cucumis</taxon>
    </lineage>
</organism>
<dbReference type="AlphaFoldDB" id="A0A9I9DWK1"/>
<proteinExistence type="predicted"/>
<evidence type="ECO:0000313" key="1">
    <source>
        <dbReference type="EnsemblPlants" id="MELO3C024921.2.1"/>
    </source>
</evidence>
<protein>
    <submittedName>
        <fullName evidence="1">Uncharacterized protein</fullName>
    </submittedName>
</protein>
<accession>A0A9I9DWK1</accession>
<name>A0A9I9DWK1_CUCME</name>